<accession>A0A931F3V1</accession>
<gene>
    <name evidence="1" type="ORF">ITP53_31600</name>
</gene>
<reference evidence="1" key="1">
    <citation type="submission" date="2020-11" db="EMBL/GenBank/DDBJ databases">
        <title>Whole-genome analyses of Nonomuraea sp. K274.</title>
        <authorList>
            <person name="Veyisoglu A."/>
        </authorList>
    </citation>
    <scope>NUCLEOTIDE SEQUENCE</scope>
    <source>
        <strain evidence="1">K274</strain>
    </source>
</reference>
<evidence type="ECO:0000313" key="2">
    <source>
        <dbReference type="Proteomes" id="UP000605361"/>
    </source>
</evidence>
<dbReference type="InterPro" id="IPR015943">
    <property type="entry name" value="WD40/YVTN_repeat-like_dom_sf"/>
</dbReference>
<protein>
    <recommendedName>
        <fullName evidence="3">Exo-alpha-sialidase</fullName>
    </recommendedName>
</protein>
<dbReference type="AlphaFoldDB" id="A0A931F3V1"/>
<evidence type="ECO:0000313" key="1">
    <source>
        <dbReference type="EMBL" id="MBF8190193.1"/>
    </source>
</evidence>
<proteinExistence type="predicted"/>
<dbReference type="RefSeq" id="WP_195899119.1">
    <property type="nucleotide sequence ID" value="NZ_JADOGI010000114.1"/>
</dbReference>
<dbReference type="EMBL" id="JADOGI010000114">
    <property type="protein sequence ID" value="MBF8190193.1"/>
    <property type="molecule type" value="Genomic_DNA"/>
</dbReference>
<evidence type="ECO:0008006" key="3">
    <source>
        <dbReference type="Google" id="ProtNLM"/>
    </source>
</evidence>
<dbReference type="Proteomes" id="UP000605361">
    <property type="component" value="Unassembled WGS sequence"/>
</dbReference>
<organism evidence="1 2">
    <name type="scientific">Nonomuraea cypriaca</name>
    <dbReference type="NCBI Taxonomy" id="1187855"/>
    <lineage>
        <taxon>Bacteria</taxon>
        <taxon>Bacillati</taxon>
        <taxon>Actinomycetota</taxon>
        <taxon>Actinomycetes</taxon>
        <taxon>Streptosporangiales</taxon>
        <taxon>Streptosporangiaceae</taxon>
        <taxon>Nonomuraea</taxon>
    </lineage>
</organism>
<name>A0A931F3V1_9ACTN</name>
<keyword evidence="2" id="KW-1185">Reference proteome</keyword>
<sequence>MAGLGTDRLNGDHLRVSDGDGRLYDSVDGGRTWRPIGVPAWEESDLLTVYTAAFDPYDLDHVVLGGSRTGARVTFDGGRTWTAPTGLSVDGTRANVFSAAISPAAPQVVYAMALDLAELNAGAPSGGRHIYRSDDGGRHFTPVVDQGDGITIPNGPLLAAHPKKPGVLYFVWGTGWASTGTDIYKYDAQRGGVTIAHNAYDRVNSITFNPANPKVMYLGVAEEV</sequence>
<comment type="caution">
    <text evidence="1">The sequence shown here is derived from an EMBL/GenBank/DDBJ whole genome shotgun (WGS) entry which is preliminary data.</text>
</comment>
<dbReference type="CDD" id="cd15482">
    <property type="entry name" value="Sialidase_non-viral"/>
    <property type="match status" value="1"/>
</dbReference>
<dbReference type="SUPFAM" id="SSF110296">
    <property type="entry name" value="Oligoxyloglucan reducing end-specific cellobiohydrolase"/>
    <property type="match status" value="1"/>
</dbReference>
<dbReference type="Gene3D" id="2.130.10.10">
    <property type="entry name" value="YVTN repeat-like/Quinoprotein amine dehydrogenase"/>
    <property type="match status" value="2"/>
</dbReference>